<comment type="caution">
    <text evidence="2">The sequence shown here is derived from an EMBL/GenBank/DDBJ whole genome shotgun (WGS) entry which is preliminary data.</text>
</comment>
<dbReference type="EMBL" id="AZBU02000003">
    <property type="protein sequence ID" value="TKR88957.1"/>
    <property type="molecule type" value="Genomic_DNA"/>
</dbReference>
<reference evidence="2 3" key="2">
    <citation type="journal article" date="2019" name="G3 (Bethesda)">
        <title>Hybrid Assembly of the Genome of the Entomopathogenic Nematode Steinernema carpocapsae Identifies the X-Chromosome.</title>
        <authorList>
            <person name="Serra L."/>
            <person name="Macchietto M."/>
            <person name="Macias-Munoz A."/>
            <person name="McGill C.J."/>
            <person name="Rodriguez I.M."/>
            <person name="Rodriguez B."/>
            <person name="Murad R."/>
            <person name="Mortazavi A."/>
        </authorList>
    </citation>
    <scope>NUCLEOTIDE SEQUENCE [LARGE SCALE GENOMIC DNA]</scope>
    <source>
        <strain evidence="2 3">ALL</strain>
    </source>
</reference>
<sequence>MLPLWLLLFYSLSSWAQSGLPHKWLDPLHGPDEMARHEVELHRDCSDSLDTYKAMNEFLHHKGLPLGDHVRYGHVQPAQHEAIKEEELTDDEKQIAQCTATGIEAVLNLLSKVLPEAYILEADVGYMLDNVMPQPDDVANPSRKMSEALNSYLNDNSSKNRKIVSFDTCVQVSPCTALEILYMNIFCNNPGYAEEFLNYTEYEHNEIHQWQLNFVNTTTSLMVTCTFCEQMIQLETNSMAEKIIKEAREFANAVLEELDNA</sequence>
<feature type="signal peptide" evidence="1">
    <location>
        <begin position="1"/>
        <end position="16"/>
    </location>
</feature>
<evidence type="ECO:0000313" key="2">
    <source>
        <dbReference type="EMBL" id="TKR88957.1"/>
    </source>
</evidence>
<evidence type="ECO:0000256" key="1">
    <source>
        <dbReference type="SAM" id="SignalP"/>
    </source>
</evidence>
<gene>
    <name evidence="2" type="ORF">L596_013124</name>
</gene>
<reference evidence="2 3" key="1">
    <citation type="journal article" date="2015" name="Genome Biol.">
        <title>Comparative genomics of Steinernema reveals deeply conserved gene regulatory networks.</title>
        <authorList>
            <person name="Dillman A.R."/>
            <person name="Macchietto M."/>
            <person name="Porter C.F."/>
            <person name="Rogers A."/>
            <person name="Williams B."/>
            <person name="Antoshechkin I."/>
            <person name="Lee M.M."/>
            <person name="Goodwin Z."/>
            <person name="Lu X."/>
            <person name="Lewis E.E."/>
            <person name="Goodrich-Blair H."/>
            <person name="Stock S.P."/>
            <person name="Adams B.J."/>
            <person name="Sternberg P.W."/>
            <person name="Mortazavi A."/>
        </authorList>
    </citation>
    <scope>NUCLEOTIDE SEQUENCE [LARGE SCALE GENOMIC DNA]</scope>
    <source>
        <strain evidence="2 3">ALL</strain>
    </source>
</reference>
<protein>
    <submittedName>
        <fullName evidence="2">Uncharacterized protein</fullName>
    </submittedName>
</protein>
<accession>A0A4U5NZ67</accession>
<dbReference type="Proteomes" id="UP000298663">
    <property type="component" value="Unassembled WGS sequence"/>
</dbReference>
<keyword evidence="3" id="KW-1185">Reference proteome</keyword>
<feature type="chain" id="PRO_5021021573" evidence="1">
    <location>
        <begin position="17"/>
        <end position="261"/>
    </location>
</feature>
<organism evidence="2 3">
    <name type="scientific">Steinernema carpocapsae</name>
    <name type="common">Entomopathogenic nematode</name>
    <dbReference type="NCBI Taxonomy" id="34508"/>
    <lineage>
        <taxon>Eukaryota</taxon>
        <taxon>Metazoa</taxon>
        <taxon>Ecdysozoa</taxon>
        <taxon>Nematoda</taxon>
        <taxon>Chromadorea</taxon>
        <taxon>Rhabditida</taxon>
        <taxon>Tylenchina</taxon>
        <taxon>Panagrolaimomorpha</taxon>
        <taxon>Strongyloidoidea</taxon>
        <taxon>Steinernematidae</taxon>
        <taxon>Steinernema</taxon>
    </lineage>
</organism>
<proteinExistence type="predicted"/>
<keyword evidence="1" id="KW-0732">Signal</keyword>
<name>A0A4U5NZ67_STECR</name>
<dbReference type="AlphaFoldDB" id="A0A4U5NZ67"/>
<evidence type="ECO:0000313" key="3">
    <source>
        <dbReference type="Proteomes" id="UP000298663"/>
    </source>
</evidence>